<dbReference type="Proteomes" id="UP001597427">
    <property type="component" value="Unassembled WGS sequence"/>
</dbReference>
<evidence type="ECO:0000256" key="1">
    <source>
        <dbReference type="SAM" id="Phobius"/>
    </source>
</evidence>
<keyword evidence="1" id="KW-1133">Transmembrane helix</keyword>
<protein>
    <submittedName>
        <fullName evidence="2">Uncharacterized protein</fullName>
    </submittedName>
</protein>
<evidence type="ECO:0000313" key="2">
    <source>
        <dbReference type="EMBL" id="MFD2728444.1"/>
    </source>
</evidence>
<keyword evidence="3" id="KW-1185">Reference proteome</keyword>
<dbReference type="EMBL" id="JBHUMO010000019">
    <property type="protein sequence ID" value="MFD2728444.1"/>
    <property type="molecule type" value="Genomic_DNA"/>
</dbReference>
<feature type="transmembrane region" description="Helical" evidence="1">
    <location>
        <begin position="112"/>
        <end position="128"/>
    </location>
</feature>
<feature type="transmembrane region" description="Helical" evidence="1">
    <location>
        <begin position="12"/>
        <end position="31"/>
    </location>
</feature>
<name>A0ABW5THZ5_9ENTE</name>
<comment type="caution">
    <text evidence="2">The sequence shown here is derived from an EMBL/GenBank/DDBJ whole genome shotgun (WGS) entry which is preliminary data.</text>
</comment>
<accession>A0ABW5THZ5</accession>
<dbReference type="RefSeq" id="WP_379979852.1">
    <property type="nucleotide sequence ID" value="NZ_JBHUMO010000019.1"/>
</dbReference>
<evidence type="ECO:0000313" key="3">
    <source>
        <dbReference type="Proteomes" id="UP001597427"/>
    </source>
</evidence>
<feature type="transmembrane region" description="Helical" evidence="1">
    <location>
        <begin position="43"/>
        <end position="60"/>
    </location>
</feature>
<keyword evidence="1" id="KW-0472">Membrane</keyword>
<reference evidence="3" key="1">
    <citation type="journal article" date="2019" name="Int. J. Syst. Evol. Microbiol.">
        <title>The Global Catalogue of Microorganisms (GCM) 10K type strain sequencing project: providing services to taxonomists for standard genome sequencing and annotation.</title>
        <authorList>
            <consortium name="The Broad Institute Genomics Platform"/>
            <consortium name="The Broad Institute Genome Sequencing Center for Infectious Disease"/>
            <person name="Wu L."/>
            <person name="Ma J."/>
        </authorList>
    </citation>
    <scope>NUCLEOTIDE SEQUENCE [LARGE SCALE GENOMIC DNA]</scope>
    <source>
        <strain evidence="3">TISTR 932</strain>
    </source>
</reference>
<sequence length="129" mass="14319">MRKNYGQIGLGVLMVVSGTIGVSISVATQGISMTKMYTEDSNIFNLLTSILYVCLLLGWIPQNTKNRKIVHLLRYISTACLALTIVVVLLVLAPMMGGLQGYKMMFLEGSMLYNHFFSPILAIVSFIFF</sequence>
<keyword evidence="1" id="KW-0812">Transmembrane</keyword>
<feature type="transmembrane region" description="Helical" evidence="1">
    <location>
        <begin position="72"/>
        <end position="92"/>
    </location>
</feature>
<organism evidence="2 3">
    <name type="scientific">Enterococcus camelliae</name>
    <dbReference type="NCBI Taxonomy" id="453959"/>
    <lineage>
        <taxon>Bacteria</taxon>
        <taxon>Bacillati</taxon>
        <taxon>Bacillota</taxon>
        <taxon>Bacilli</taxon>
        <taxon>Lactobacillales</taxon>
        <taxon>Enterococcaceae</taxon>
        <taxon>Enterococcus</taxon>
    </lineage>
</organism>
<proteinExistence type="predicted"/>
<gene>
    <name evidence="2" type="ORF">ACFSR0_03205</name>
</gene>